<dbReference type="InterPro" id="IPR002081">
    <property type="entry name" value="Cryptochrome/DNA_photolyase_1"/>
</dbReference>
<comment type="similarity">
    <text evidence="1">Belongs to the DNA photolyase class-1 family.</text>
</comment>
<dbReference type="OrthoDB" id="435881at2759"/>
<dbReference type="GO" id="GO:0005634">
    <property type="term" value="C:nucleus"/>
    <property type="evidence" value="ECO:0007669"/>
    <property type="project" value="TreeGrafter"/>
</dbReference>
<evidence type="ECO:0000313" key="9">
    <source>
        <dbReference type="Proteomes" id="UP000037136"/>
    </source>
</evidence>
<feature type="compositionally biased region" description="Acidic residues" evidence="6">
    <location>
        <begin position="745"/>
        <end position="756"/>
    </location>
</feature>
<gene>
    <name evidence="8" type="ORF">XA68_14360</name>
</gene>
<dbReference type="SUPFAM" id="SSF48173">
    <property type="entry name" value="Cryptochrome/photolyase FAD-binding domain"/>
    <property type="match status" value="1"/>
</dbReference>
<evidence type="ECO:0000256" key="3">
    <source>
        <dbReference type="ARBA" id="ARBA00022827"/>
    </source>
</evidence>
<dbReference type="InterPro" id="IPR036155">
    <property type="entry name" value="Crypto/Photolyase_N_sf"/>
</dbReference>
<dbReference type="Gene3D" id="3.40.50.620">
    <property type="entry name" value="HUPs"/>
    <property type="match status" value="1"/>
</dbReference>
<evidence type="ECO:0000256" key="5">
    <source>
        <dbReference type="PIRSR" id="PIRSR602081-2"/>
    </source>
</evidence>
<dbReference type="Gene3D" id="1.25.40.80">
    <property type="match status" value="1"/>
</dbReference>
<feature type="binding site" evidence="4">
    <location>
        <begin position="440"/>
        <end position="444"/>
    </location>
    <ligand>
        <name>FAD</name>
        <dbReference type="ChEBI" id="CHEBI:57692"/>
    </ligand>
</feature>
<name>A0A2A9P8V6_OPHUN</name>
<dbReference type="PANTHER" id="PTHR11455">
    <property type="entry name" value="CRYPTOCHROME"/>
    <property type="match status" value="1"/>
</dbReference>
<dbReference type="GO" id="GO:0005737">
    <property type="term" value="C:cytoplasm"/>
    <property type="evidence" value="ECO:0007669"/>
    <property type="project" value="TreeGrafter"/>
</dbReference>
<evidence type="ECO:0000313" key="8">
    <source>
        <dbReference type="EMBL" id="PFH57935.1"/>
    </source>
</evidence>
<feature type="site" description="Electron transfer via tryptophanyl radical" evidence="5">
    <location>
        <position position="589"/>
    </location>
</feature>
<dbReference type="GO" id="GO:0032922">
    <property type="term" value="P:circadian regulation of gene expression"/>
    <property type="evidence" value="ECO:0007669"/>
    <property type="project" value="TreeGrafter"/>
</dbReference>
<keyword evidence="3 4" id="KW-0274">FAD</keyword>
<dbReference type="InterPro" id="IPR005101">
    <property type="entry name" value="Cryptochr/Photolyase_FAD-bd"/>
</dbReference>
<protein>
    <recommendedName>
        <fullName evidence="7">Photolyase/cryptochrome alpha/beta domain-containing protein</fullName>
    </recommendedName>
</protein>
<reference evidence="8 9" key="1">
    <citation type="journal article" date="2015" name="BMC Genomics">
        <title>Gene expression during zombie ant biting behavior reflects the complexity underlying fungal parasitic behavioral manipulation.</title>
        <authorList>
            <person name="de Bekker C."/>
            <person name="Ohm R.A."/>
            <person name="Loreto R.G."/>
            <person name="Sebastian A."/>
            <person name="Albert I."/>
            <person name="Merrow M."/>
            <person name="Brachmann A."/>
            <person name="Hughes D.P."/>
        </authorList>
    </citation>
    <scope>NUCLEOTIDE SEQUENCE [LARGE SCALE GENOMIC DNA]</scope>
    <source>
        <strain evidence="8 9">SC16a</strain>
    </source>
</reference>
<dbReference type="PROSITE" id="PS51645">
    <property type="entry name" value="PHR_CRY_ALPHA_BETA"/>
    <property type="match status" value="1"/>
</dbReference>
<evidence type="ECO:0000259" key="7">
    <source>
        <dbReference type="PROSITE" id="PS51645"/>
    </source>
</evidence>
<comment type="cofactor">
    <cofactor evidence="4">
        <name>FAD</name>
        <dbReference type="ChEBI" id="CHEBI:57692"/>
    </cofactor>
    <text evidence="4">Binds 1 FAD per subunit.</text>
</comment>
<dbReference type="GO" id="GO:0071949">
    <property type="term" value="F:FAD binding"/>
    <property type="evidence" value="ECO:0007669"/>
    <property type="project" value="TreeGrafter"/>
</dbReference>
<feature type="site" description="Electron transfer via tryptophanyl radical" evidence="5">
    <location>
        <position position="514"/>
    </location>
</feature>
<dbReference type="GO" id="GO:0043153">
    <property type="term" value="P:entrainment of circadian clock by photoperiod"/>
    <property type="evidence" value="ECO:0007669"/>
    <property type="project" value="TreeGrafter"/>
</dbReference>
<keyword evidence="9" id="KW-1185">Reference proteome</keyword>
<comment type="caution">
    <text evidence="8">The sequence shown here is derived from an EMBL/GenBank/DDBJ whole genome shotgun (WGS) entry which is preliminary data.</text>
</comment>
<dbReference type="Proteomes" id="UP000037136">
    <property type="component" value="Unassembled WGS sequence"/>
</dbReference>
<proteinExistence type="inferred from homology"/>
<dbReference type="GO" id="GO:0003677">
    <property type="term" value="F:DNA binding"/>
    <property type="evidence" value="ECO:0007669"/>
    <property type="project" value="TreeGrafter"/>
</dbReference>
<sequence>MVIYHSYAIRHLLFYFVLPREGRVKSPIDLIGDTSRPLLSRWARNDSDKQTITSTTASPLFDRVSLSVRSPAVKRHLDQVRRSRGSRPPTLFTQRRVKAVYRRLSRPSASGPCNVDGGSSGSLKVPTYIVLFSFCAPSQQQQNDMSMHTNTADYEQEAQTGQAIMTKPRVIYWFRTDLRLHDSPALKAALDLEPAVLWPIFTWDPHYVYRKKGGLNRWQFLLDCQNDLSRSITKLNSSSKLFVLREAPQTLLPKLFTAWNVTHLVFEKDTDSYGRERDEAVTAAANKAGVKVLVRAGRTLWDSDGVVANNGGKPTMSMAQLRAAGAKVGDVPRPLAAPKKLPDPGEMPVDFGHDTPGAEPDVNSGFRTGHDTAYRQVAGPKGDFAIETMEELGFPPATTPHRGGESLALQRLAEIVDDAKYTATFEKPKTSPAQFEPQSTTLLSPFLHFGALSVREFYWRVQDVVDSFGKGASTPPASLIGQLLFRDMYFAAQASIGPNFVQTAGNAHCRFVPWHLPSKRDPDTGLATGEYHVDSEEADTWFRRWQNGVTGFPWIDALMRQLREEGWIHHLGRHSVACFLTRGGCYVDWERGADVFEELLLDHEPACNAGNWQWLSCTAFFAQYFRCYSPISFGKKWDKNGDFIRRWVPELKDLDARHIYEPWKAPIPDQKRAGVRVTGDGLSDSGKGTYPKPMFDFSDRRNVCISAMKKAYDVGLHGTDGRVLDDGWRELFPSPGEAEVRGEFDSDDGEHADDADQGASAGDKRQRKVSTDTTTKKQKK</sequence>
<dbReference type="Pfam" id="PF00875">
    <property type="entry name" value="DNA_photolyase"/>
    <property type="match status" value="1"/>
</dbReference>
<reference evidence="8 9" key="2">
    <citation type="journal article" date="2017" name="Sci. Rep.">
        <title>Ant-infecting Ophiocordyceps genomes reveal a high diversity of potential behavioral manipulation genes and a possible major role for enterotoxins.</title>
        <authorList>
            <person name="de Bekker C."/>
            <person name="Ohm R.A."/>
            <person name="Evans H.C."/>
            <person name="Brachmann A."/>
            <person name="Hughes D.P."/>
        </authorList>
    </citation>
    <scope>NUCLEOTIDE SEQUENCE [LARGE SCALE GENOMIC DNA]</scope>
    <source>
        <strain evidence="8 9">SC16a</strain>
    </source>
</reference>
<evidence type="ECO:0000256" key="4">
    <source>
        <dbReference type="PIRSR" id="PIRSR602081-1"/>
    </source>
</evidence>
<evidence type="ECO:0000256" key="1">
    <source>
        <dbReference type="ARBA" id="ARBA00005862"/>
    </source>
</evidence>
<organism evidence="8 9">
    <name type="scientific">Ophiocordyceps unilateralis</name>
    <name type="common">Zombie-ant fungus</name>
    <name type="synonym">Torrubia unilateralis</name>
    <dbReference type="NCBI Taxonomy" id="268505"/>
    <lineage>
        <taxon>Eukaryota</taxon>
        <taxon>Fungi</taxon>
        <taxon>Dikarya</taxon>
        <taxon>Ascomycota</taxon>
        <taxon>Pezizomycotina</taxon>
        <taxon>Sordariomycetes</taxon>
        <taxon>Hypocreomycetidae</taxon>
        <taxon>Hypocreales</taxon>
        <taxon>Ophiocordycipitaceae</taxon>
        <taxon>Ophiocordyceps</taxon>
    </lineage>
</organism>
<dbReference type="STRING" id="268505.A0A2A9P8V6"/>
<dbReference type="SUPFAM" id="SSF52425">
    <property type="entry name" value="Cryptochrome/photolyase, N-terminal domain"/>
    <property type="match status" value="1"/>
</dbReference>
<dbReference type="Gene3D" id="1.10.579.10">
    <property type="entry name" value="DNA Cyclobutane Dipyrimidine Photolyase, subunit A, domain 3"/>
    <property type="match status" value="1"/>
</dbReference>
<evidence type="ECO:0000256" key="6">
    <source>
        <dbReference type="SAM" id="MobiDB-lite"/>
    </source>
</evidence>
<dbReference type="AlphaFoldDB" id="A0A2A9P8V6"/>
<feature type="site" description="Electron transfer via tryptophanyl radical" evidence="5">
    <location>
        <position position="612"/>
    </location>
</feature>
<dbReference type="GO" id="GO:0003904">
    <property type="term" value="F:deoxyribodipyrimidine photo-lyase activity"/>
    <property type="evidence" value="ECO:0007669"/>
    <property type="project" value="TreeGrafter"/>
</dbReference>
<keyword evidence="2 4" id="KW-0285">Flavoprotein</keyword>
<feature type="domain" description="Photolyase/cryptochrome alpha/beta" evidence="7">
    <location>
        <begin position="168"/>
        <end position="300"/>
    </location>
</feature>
<dbReference type="Pfam" id="PF03441">
    <property type="entry name" value="FAD_binding_7"/>
    <property type="match status" value="1"/>
</dbReference>
<dbReference type="EMBL" id="LAZP02000348">
    <property type="protein sequence ID" value="PFH57935.1"/>
    <property type="molecule type" value="Genomic_DNA"/>
</dbReference>
<evidence type="ECO:0000256" key="2">
    <source>
        <dbReference type="ARBA" id="ARBA00022630"/>
    </source>
</evidence>
<accession>A0A2A9P8V6</accession>
<dbReference type="PANTHER" id="PTHR11455:SF9">
    <property type="entry name" value="CRYPTOCHROME CIRCADIAN CLOCK 5 ISOFORM X1"/>
    <property type="match status" value="1"/>
</dbReference>
<dbReference type="InterPro" id="IPR036134">
    <property type="entry name" value="Crypto/Photolyase_FAD-like_sf"/>
</dbReference>
<feature type="region of interest" description="Disordered" evidence="6">
    <location>
        <begin position="734"/>
        <end position="780"/>
    </location>
</feature>
<dbReference type="InterPro" id="IPR014729">
    <property type="entry name" value="Rossmann-like_a/b/a_fold"/>
</dbReference>
<dbReference type="InterPro" id="IPR006050">
    <property type="entry name" value="DNA_photolyase_N"/>
</dbReference>